<proteinExistence type="predicted"/>
<dbReference type="Gene3D" id="3.40.390.10">
    <property type="entry name" value="Collagenase (Catalytic Domain)"/>
    <property type="match status" value="1"/>
</dbReference>
<evidence type="ECO:0000256" key="1">
    <source>
        <dbReference type="SAM" id="SignalP"/>
    </source>
</evidence>
<keyword evidence="3" id="KW-0482">Metalloprotease</keyword>
<evidence type="ECO:0000313" key="3">
    <source>
        <dbReference type="EMBL" id="MFC5551670.1"/>
    </source>
</evidence>
<dbReference type="InterPro" id="IPR024079">
    <property type="entry name" value="MetalloPept_cat_dom_sf"/>
</dbReference>
<gene>
    <name evidence="3" type="ORF">ACFPO9_24395</name>
</gene>
<keyword evidence="3" id="KW-0645">Protease</keyword>
<feature type="domain" description="Ice-binding protein C-terminal" evidence="2">
    <location>
        <begin position="325"/>
        <end position="347"/>
    </location>
</feature>
<dbReference type="NCBIfam" id="NF038122">
    <property type="entry name" value="metallo_LGF"/>
    <property type="match status" value="1"/>
</dbReference>
<dbReference type="InterPro" id="IPR013424">
    <property type="entry name" value="Ice-binding_C"/>
</dbReference>
<feature type="signal peptide" evidence="1">
    <location>
        <begin position="1"/>
        <end position="24"/>
    </location>
</feature>
<dbReference type="EMBL" id="JBHSMZ010000024">
    <property type="protein sequence ID" value="MFC5551670.1"/>
    <property type="molecule type" value="Genomic_DNA"/>
</dbReference>
<organism evidence="3 4">
    <name type="scientific">Massilia aerilata</name>
    <dbReference type="NCBI Taxonomy" id="453817"/>
    <lineage>
        <taxon>Bacteria</taxon>
        <taxon>Pseudomonadati</taxon>
        <taxon>Pseudomonadota</taxon>
        <taxon>Betaproteobacteria</taxon>
        <taxon>Burkholderiales</taxon>
        <taxon>Oxalobacteraceae</taxon>
        <taxon>Telluria group</taxon>
        <taxon>Massilia</taxon>
    </lineage>
</organism>
<keyword evidence="4" id="KW-1185">Reference proteome</keyword>
<name>A0ABW0S6X1_9BURK</name>
<dbReference type="Proteomes" id="UP001596086">
    <property type="component" value="Unassembled WGS sequence"/>
</dbReference>
<reference evidence="4" key="1">
    <citation type="journal article" date="2019" name="Int. J. Syst. Evol. Microbiol.">
        <title>The Global Catalogue of Microorganisms (GCM) 10K type strain sequencing project: providing services to taxonomists for standard genome sequencing and annotation.</title>
        <authorList>
            <consortium name="The Broad Institute Genomics Platform"/>
            <consortium name="The Broad Institute Genome Sequencing Center for Infectious Disease"/>
            <person name="Wu L."/>
            <person name="Ma J."/>
        </authorList>
    </citation>
    <scope>NUCLEOTIDE SEQUENCE [LARGE SCALE GENOMIC DNA]</scope>
    <source>
        <strain evidence="4">CGMCC 4.5798</strain>
    </source>
</reference>
<evidence type="ECO:0000259" key="2">
    <source>
        <dbReference type="Pfam" id="PF07589"/>
    </source>
</evidence>
<keyword evidence="1" id="KW-0732">Signal</keyword>
<protein>
    <submittedName>
        <fullName evidence="3">NF038122 family metalloprotease</fullName>
    </submittedName>
</protein>
<dbReference type="GO" id="GO:0008237">
    <property type="term" value="F:metallopeptidase activity"/>
    <property type="evidence" value="ECO:0007669"/>
    <property type="project" value="UniProtKB-KW"/>
</dbReference>
<evidence type="ECO:0000313" key="4">
    <source>
        <dbReference type="Proteomes" id="UP001596086"/>
    </source>
</evidence>
<feature type="chain" id="PRO_5046281217" evidence="1">
    <location>
        <begin position="25"/>
        <end position="349"/>
    </location>
</feature>
<dbReference type="NCBIfam" id="TIGR02595">
    <property type="entry name" value="PEP_CTERM"/>
    <property type="match status" value="1"/>
</dbReference>
<dbReference type="Pfam" id="PF07589">
    <property type="entry name" value="PEP-CTERM"/>
    <property type="match status" value="1"/>
</dbReference>
<dbReference type="RefSeq" id="WP_379776122.1">
    <property type="nucleotide sequence ID" value="NZ_JBHSMZ010000024.1"/>
</dbReference>
<dbReference type="SUPFAM" id="SSF55486">
    <property type="entry name" value="Metalloproteases ('zincins'), catalytic domain"/>
    <property type="match status" value="1"/>
</dbReference>
<keyword evidence="3" id="KW-0378">Hydrolase</keyword>
<sequence length="349" mass="36923">MKNLKKIFKIAPLLALAFGGSAQALTINFTYDPAMDARALAGFQAAANNWSAVLHDDVKVNLNIGFSLLGPNILGSTSSSQGRVSYDDYRNALMADAWGATDQAAVGGLSKNSCLNVYMNGTGVNPNGRGSATPFLDSNCNANNQTIMLTSANARAVGLLDAYNPLVDGAVSFSSAYNWDFDPSNGINSNAIDFVGVATHEIGHALGFVSGVDVLDANRSGNYSDVAFTYIAPADLFRCSSDSKAAGADIDWSADNRTKSFSFDNCDTTLATFSTGVTYGDGRQASHWKDNLGIGILDPTAAYGERMEISAMDLKMYDAIGWNVVPEPGTFALLGFGLFGLFGARRRKA</sequence>
<accession>A0ABW0S6X1</accession>
<comment type="caution">
    <text evidence="3">The sequence shown here is derived from an EMBL/GenBank/DDBJ whole genome shotgun (WGS) entry which is preliminary data.</text>
</comment>